<evidence type="ECO:0000313" key="1">
    <source>
        <dbReference type="EMBL" id="XBO39953.1"/>
    </source>
</evidence>
<dbReference type="PANTHER" id="PTHR42110">
    <property type="entry name" value="L-ASPARAGINASE, PUTATIVE (AFU_ORTHOLOGUE AFUA_3G11890)-RELATED"/>
    <property type="match status" value="1"/>
</dbReference>
<dbReference type="EMBL" id="CP157484">
    <property type="protein sequence ID" value="XBO39953.1"/>
    <property type="molecule type" value="Genomic_DNA"/>
</dbReference>
<name>A0AAU7JI28_9HYPH</name>
<dbReference type="PANTHER" id="PTHR42110:SF1">
    <property type="entry name" value="L-ASPARAGINASE, PUTATIVE (AFU_ORTHOLOGUE AFUA_3G11890)-RELATED"/>
    <property type="match status" value="1"/>
</dbReference>
<organism evidence="1">
    <name type="scientific">Alsobacter sp. KACC 23698</name>
    <dbReference type="NCBI Taxonomy" id="3149229"/>
    <lineage>
        <taxon>Bacteria</taxon>
        <taxon>Pseudomonadati</taxon>
        <taxon>Pseudomonadota</taxon>
        <taxon>Alphaproteobacteria</taxon>
        <taxon>Hyphomicrobiales</taxon>
        <taxon>Alsobacteraceae</taxon>
        <taxon>Alsobacter</taxon>
    </lineage>
</organism>
<sequence>MNNPVLVEILRGAVVESRHRGAAVVMDAEGRTVLSFGDVARPVFPRSAVKAFQALPLIESGAADRYGLTEAEIALAVASHSGQPGHAETAAGVLAKAGRDEGCLECGWHWPLNEEAGRDLARAGRRPSALHNNCSGKHAGFVCLACHLGEDPAGYVRPDHRVQREVKAAMEAITGAAHADETAGVDGCSIPTYGIPLTAMAMGFARLATGVGLEADRAAAAARIRAAAAAHPWNVAGAGRFDTVLMSEFGRRIFCKTGAEGVYCAALPDEGLGVALKADDGGTRASETILANILARVMALSDDERSRLEPHTARVLKNWNSVEVGTVRAAGALAG</sequence>
<dbReference type="RefSeq" id="WP_406856804.1">
    <property type="nucleotide sequence ID" value="NZ_CP157484.1"/>
</dbReference>
<reference evidence="1" key="1">
    <citation type="submission" date="2024-05" db="EMBL/GenBank/DDBJ databases">
        <authorList>
            <person name="Kim S."/>
            <person name="Heo J."/>
            <person name="Choi H."/>
            <person name="Choi Y."/>
            <person name="Kwon S.-W."/>
            <person name="Kim Y."/>
        </authorList>
    </citation>
    <scope>NUCLEOTIDE SEQUENCE</scope>
    <source>
        <strain evidence="1">KACC 23698</strain>
    </source>
</reference>
<proteinExistence type="predicted"/>
<gene>
    <name evidence="1" type="ORF">ABEG18_03990</name>
</gene>
<dbReference type="AlphaFoldDB" id="A0AAU7JI28"/>
<dbReference type="InterPro" id="IPR010349">
    <property type="entry name" value="Asparaginase_II"/>
</dbReference>
<protein>
    <submittedName>
        <fullName evidence="1">Asparaginase</fullName>
    </submittedName>
</protein>
<dbReference type="Pfam" id="PF06089">
    <property type="entry name" value="Asparaginase_II"/>
    <property type="match status" value="1"/>
</dbReference>
<accession>A0AAU7JI28</accession>